<dbReference type="Proteomes" id="UP000192727">
    <property type="component" value="Chromosome"/>
</dbReference>
<organism evidence="6 7">
    <name type="scientific">Paenibacillus larvae subsp. pulvifaciens</name>
    <dbReference type="NCBI Taxonomy" id="1477"/>
    <lineage>
        <taxon>Bacteria</taxon>
        <taxon>Bacillati</taxon>
        <taxon>Bacillota</taxon>
        <taxon>Bacilli</taxon>
        <taxon>Bacillales</taxon>
        <taxon>Paenibacillaceae</taxon>
        <taxon>Paenibacillus</taxon>
    </lineage>
</organism>
<dbReference type="GeneID" id="64218193"/>
<keyword evidence="2" id="KW-1003">Cell membrane</keyword>
<name>A0A1U9YJM5_9BACL</name>
<accession>A0A1U9YJM5</accession>
<dbReference type="Pfam" id="PF06081">
    <property type="entry name" value="ArAE_1"/>
    <property type="match status" value="1"/>
</dbReference>
<evidence type="ECO:0000256" key="3">
    <source>
        <dbReference type="ARBA" id="ARBA00022692"/>
    </source>
</evidence>
<evidence type="ECO:0000313" key="7">
    <source>
        <dbReference type="Proteomes" id="UP000192727"/>
    </source>
</evidence>
<dbReference type="EMBL" id="CP020557">
    <property type="protein sequence ID" value="ARF69427.1"/>
    <property type="molecule type" value="Genomic_DNA"/>
</dbReference>
<dbReference type="PANTHER" id="PTHR30509">
    <property type="entry name" value="P-HYDROXYBENZOIC ACID EFFLUX PUMP SUBUNIT-RELATED"/>
    <property type="match status" value="1"/>
</dbReference>
<evidence type="ECO:0000313" key="6">
    <source>
        <dbReference type="EMBL" id="ARF69427.1"/>
    </source>
</evidence>
<dbReference type="RefSeq" id="WP_036658013.1">
    <property type="nucleotide sequence ID" value="NZ_CP020327.1"/>
</dbReference>
<dbReference type="GO" id="GO:0005886">
    <property type="term" value="C:plasma membrane"/>
    <property type="evidence" value="ECO:0007669"/>
    <property type="project" value="UniProtKB-SubCell"/>
</dbReference>
<dbReference type="PANTHER" id="PTHR30509:SF27">
    <property type="entry name" value="UPF0421 PROTEIN YGAE"/>
    <property type="match status" value="1"/>
</dbReference>
<keyword evidence="3" id="KW-0812">Transmembrane</keyword>
<evidence type="ECO:0000256" key="1">
    <source>
        <dbReference type="ARBA" id="ARBA00004651"/>
    </source>
</evidence>
<evidence type="ECO:0000256" key="2">
    <source>
        <dbReference type="ARBA" id="ARBA00022475"/>
    </source>
</evidence>
<keyword evidence="5" id="KW-0472">Membrane</keyword>
<proteinExistence type="predicted"/>
<reference evidence="6 7" key="1">
    <citation type="submission" date="2017-03" db="EMBL/GenBank/DDBJ databases">
        <title>Paenibacillus larvae genome sequencing.</title>
        <authorList>
            <person name="Dingman D.W."/>
        </authorList>
    </citation>
    <scope>NUCLEOTIDE SEQUENCE [LARGE SCALE GENOMIC DNA]</scope>
    <source>
        <strain evidence="6 7">SAG 10367</strain>
    </source>
</reference>
<evidence type="ECO:0000256" key="5">
    <source>
        <dbReference type="ARBA" id="ARBA00023136"/>
    </source>
</evidence>
<keyword evidence="4" id="KW-1133">Transmembrane helix</keyword>
<dbReference type="AlphaFoldDB" id="A0A1U9YJM5"/>
<dbReference type="InterPro" id="IPR010343">
    <property type="entry name" value="ArAE_1"/>
</dbReference>
<sequence length="349" mass="40456">MTLGARVLKTGIAVTLSLYLSMFINAQLGLLAAVASIFAMQPSIYRSWRYFLDQLQTNTLGALLAITAGSIFPKDPVAVGIVAIVTIMICLKIKMGQNIGLTLVTVVAIMEASGTHWTYAFDRFLLTSLGIACAFLINILFMPPNLKNRFKRQVEQVLNQLSLLLRTVISNEMKKNVFHEMKDSLEESLQSLEDKYKLFEEENKKMKRMKYSQTRLLVVYKQALQTLRKGLDILDSVEEHYFQAERSPETHAYFDDHLEKLTKYHEYVFMKFEQKVKPDHRDMHDSMEHENIEFLRLIIEYGEWREGKHRLHIVASEIYDYGYQIGRLDKLVEQYNKGQGQEEASKQEH</sequence>
<comment type="subcellular location">
    <subcellularLocation>
        <location evidence="1">Cell membrane</location>
        <topology evidence="1">Multi-pass membrane protein</topology>
    </subcellularLocation>
</comment>
<gene>
    <name evidence="6" type="ORF">B7C51_18820</name>
</gene>
<protein>
    <submittedName>
        <fullName evidence="6">Uncharacterized protein</fullName>
    </submittedName>
</protein>
<evidence type="ECO:0000256" key="4">
    <source>
        <dbReference type="ARBA" id="ARBA00022989"/>
    </source>
</evidence>